<dbReference type="GO" id="GO:0009401">
    <property type="term" value="P:phosphoenolpyruvate-dependent sugar phosphotransferase system"/>
    <property type="evidence" value="ECO:0007669"/>
    <property type="project" value="UniProtKB-KW"/>
</dbReference>
<evidence type="ECO:0000256" key="5">
    <source>
        <dbReference type="ARBA" id="ARBA00022683"/>
    </source>
</evidence>
<keyword evidence="8 9" id="KW-0472">Membrane</keyword>
<dbReference type="AlphaFoldDB" id="A0A1H9P3X1"/>
<evidence type="ECO:0000256" key="9">
    <source>
        <dbReference type="SAM" id="Phobius"/>
    </source>
</evidence>
<dbReference type="OrthoDB" id="9815089at2"/>
<keyword evidence="5" id="KW-0598">Phosphotransferase system</keyword>
<keyword evidence="11" id="KW-1185">Reference proteome</keyword>
<feature type="transmembrane region" description="Helical" evidence="9">
    <location>
        <begin position="37"/>
        <end position="64"/>
    </location>
</feature>
<feature type="transmembrane region" description="Helical" evidence="9">
    <location>
        <begin position="98"/>
        <end position="120"/>
    </location>
</feature>
<feature type="transmembrane region" description="Helical" evidence="9">
    <location>
        <begin position="6"/>
        <end position="25"/>
    </location>
</feature>
<dbReference type="InterPro" id="IPR050303">
    <property type="entry name" value="GatZ_KbaZ_carbometab"/>
</dbReference>
<evidence type="ECO:0000313" key="11">
    <source>
        <dbReference type="Proteomes" id="UP000198556"/>
    </source>
</evidence>
<dbReference type="RefSeq" id="WP_089747839.1">
    <property type="nucleotide sequence ID" value="NZ_FOGF01000050.1"/>
</dbReference>
<keyword evidence="7 9" id="KW-1133">Transmembrane helix</keyword>
<dbReference type="EMBL" id="FOGF01000050">
    <property type="protein sequence ID" value="SER42900.1"/>
    <property type="molecule type" value="Genomic_DNA"/>
</dbReference>
<gene>
    <name evidence="10" type="ORF">SAMN05421767_15013</name>
</gene>
<evidence type="ECO:0000256" key="4">
    <source>
        <dbReference type="ARBA" id="ARBA00022597"/>
    </source>
</evidence>
<keyword evidence="3" id="KW-1003">Cell membrane</keyword>
<evidence type="ECO:0000256" key="1">
    <source>
        <dbReference type="ARBA" id="ARBA00004651"/>
    </source>
</evidence>
<feature type="transmembrane region" description="Helical" evidence="9">
    <location>
        <begin position="213"/>
        <end position="246"/>
    </location>
</feature>
<reference evidence="10 11" key="1">
    <citation type="submission" date="2016-10" db="EMBL/GenBank/DDBJ databases">
        <authorList>
            <person name="de Groot N.N."/>
        </authorList>
    </citation>
    <scope>NUCLEOTIDE SEQUENCE [LARGE SCALE GENOMIC DNA]</scope>
    <source>
        <strain evidence="10 11">DSM 15827</strain>
    </source>
</reference>
<dbReference type="PROSITE" id="PS51106">
    <property type="entry name" value="PTS_EIIC_TYPE_4"/>
    <property type="match status" value="1"/>
</dbReference>
<keyword evidence="2" id="KW-0813">Transport</keyword>
<evidence type="ECO:0000256" key="7">
    <source>
        <dbReference type="ARBA" id="ARBA00022989"/>
    </source>
</evidence>
<keyword evidence="6 9" id="KW-0812">Transmembrane</keyword>
<evidence type="ECO:0000313" key="10">
    <source>
        <dbReference type="EMBL" id="SER42900.1"/>
    </source>
</evidence>
<dbReference type="Proteomes" id="UP000198556">
    <property type="component" value="Unassembled WGS sequence"/>
</dbReference>
<comment type="subcellular location">
    <subcellularLocation>
        <location evidence="1">Cell membrane</location>
        <topology evidence="1">Multi-pass membrane protein</topology>
    </subcellularLocation>
</comment>
<dbReference type="STRING" id="137733.SAMN05421767_15013"/>
<evidence type="ECO:0000256" key="2">
    <source>
        <dbReference type="ARBA" id="ARBA00022448"/>
    </source>
</evidence>
<evidence type="ECO:0000256" key="3">
    <source>
        <dbReference type="ARBA" id="ARBA00022475"/>
    </source>
</evidence>
<feature type="transmembrane region" description="Helical" evidence="9">
    <location>
        <begin position="144"/>
        <end position="166"/>
    </location>
</feature>
<name>A0A1H9P3X1_9LACT</name>
<accession>A0A1H9P3X1</accession>
<protein>
    <submittedName>
        <fullName evidence="10">PTS system, mannose-specific IIC component</fullName>
    </submittedName>
</protein>
<organism evidence="10 11">
    <name type="scientific">Granulicatella balaenopterae</name>
    <dbReference type="NCBI Taxonomy" id="137733"/>
    <lineage>
        <taxon>Bacteria</taxon>
        <taxon>Bacillati</taxon>
        <taxon>Bacillota</taxon>
        <taxon>Bacilli</taxon>
        <taxon>Lactobacillales</taxon>
        <taxon>Carnobacteriaceae</taxon>
        <taxon>Granulicatella</taxon>
    </lineage>
</organism>
<proteinExistence type="predicted"/>
<dbReference type="PANTHER" id="PTHR32502">
    <property type="entry name" value="N-ACETYLGALACTOSAMINE PERMEASE II COMPONENT-RELATED"/>
    <property type="match status" value="1"/>
</dbReference>
<evidence type="ECO:0000256" key="8">
    <source>
        <dbReference type="ARBA" id="ARBA00023136"/>
    </source>
</evidence>
<dbReference type="InterPro" id="IPR004700">
    <property type="entry name" value="PTS_IIC_man"/>
</dbReference>
<feature type="transmembrane region" description="Helical" evidence="9">
    <location>
        <begin position="186"/>
        <end position="206"/>
    </location>
</feature>
<evidence type="ECO:0000256" key="6">
    <source>
        <dbReference type="ARBA" id="ARBA00022692"/>
    </source>
</evidence>
<dbReference type="Pfam" id="PF03609">
    <property type="entry name" value="EII-Sor"/>
    <property type="match status" value="1"/>
</dbReference>
<dbReference type="GO" id="GO:0005886">
    <property type="term" value="C:plasma membrane"/>
    <property type="evidence" value="ECO:0007669"/>
    <property type="project" value="UniProtKB-SubCell"/>
</dbReference>
<dbReference type="PANTHER" id="PTHR32502:SF8">
    <property type="entry name" value="N-ACETYLGALACTOSAMINE PERMEASE IIC COMPONENT 1"/>
    <property type="match status" value="1"/>
</dbReference>
<sequence>METLSVMQSLLIALWVAGVMSRWMGGGATLTLRFSPLMTGLVVGIVMGDVTQAMIVTAALQMIYMGVFSPGGSMPAEPSIAAAIAVPVALLGNLEPEAAIAVAVPVGLLGSYLYQFRFFINTFLGKYTDKAVEDLDSKAIARSIIWYPTIASFILFVPLVFVALYYGAPVIADVIMALEGTVVIHILQVVGGGLAAIGIATTIYVIGRKDFMVFFFLAYFLSVVLKPLEITMVTYAIFGVLLALIFVKSQQGGTQVVVEKEKAMLNDDDDDYDDGF</sequence>
<keyword evidence="4" id="KW-0762">Sugar transport</keyword>